<protein>
    <submittedName>
        <fullName evidence="1">Uncharacterized protein</fullName>
    </submittedName>
</protein>
<comment type="caution">
    <text evidence="1">The sequence shown here is derived from an EMBL/GenBank/DDBJ whole genome shotgun (WGS) entry which is preliminary data.</text>
</comment>
<organism evidence="1 2">
    <name type="scientific">Candidatus Methanoperedens nitratireducens</name>
    <dbReference type="NCBI Taxonomy" id="1392998"/>
    <lineage>
        <taxon>Archaea</taxon>
        <taxon>Methanobacteriati</taxon>
        <taxon>Methanobacteriota</taxon>
        <taxon>Stenosarchaea group</taxon>
        <taxon>Methanomicrobia</taxon>
        <taxon>Methanosarcinales</taxon>
        <taxon>ANME-2 cluster</taxon>
        <taxon>Candidatus Methanoperedentaceae</taxon>
        <taxon>Candidatus Methanoperedens</taxon>
    </lineage>
</organism>
<dbReference type="AlphaFoldDB" id="A0A0P8A5I3"/>
<dbReference type="EMBL" id="LKCM01000152">
    <property type="protein sequence ID" value="KPQ43388.1"/>
    <property type="molecule type" value="Genomic_DNA"/>
</dbReference>
<reference evidence="1 2" key="1">
    <citation type="submission" date="2015-09" db="EMBL/GenBank/DDBJ databases">
        <title>A metagenomics-based metabolic model of nitrate-dependent anaerobic oxidation of methane by Methanoperedens-like archaea.</title>
        <authorList>
            <person name="Arshad A."/>
            <person name="Speth D.R."/>
            <person name="De Graaf R.M."/>
            <person name="Op Den Camp H.J."/>
            <person name="Jetten M.S."/>
            <person name="Welte C.U."/>
        </authorList>
    </citation>
    <scope>NUCLEOTIDE SEQUENCE [LARGE SCALE GENOMIC DNA]</scope>
</reference>
<evidence type="ECO:0000313" key="2">
    <source>
        <dbReference type="Proteomes" id="UP000050360"/>
    </source>
</evidence>
<sequence length="87" mass="9967">MTNQPKKLTHKAKEELEAKIIDFIDSNQSGNIKTLSTALNLDEQLVKDIVAGMFEAESLNMKRIETPNLDDLNFKDLDLSDYTKYFD</sequence>
<name>A0A0P8A5I3_9EURY</name>
<proteinExistence type="predicted"/>
<accession>A0A0P8A5I3</accession>
<evidence type="ECO:0000313" key="1">
    <source>
        <dbReference type="EMBL" id="KPQ43388.1"/>
    </source>
</evidence>
<dbReference type="Proteomes" id="UP000050360">
    <property type="component" value="Unassembled WGS sequence"/>
</dbReference>
<gene>
    <name evidence="1" type="ORF">MPEBLZ_02054</name>
</gene>